<name>A0ABR5AGE0_9BACL</name>
<keyword evidence="1" id="KW-0819">tRNA processing</keyword>
<accession>A0ABR5AGE0</accession>
<evidence type="ECO:0000256" key="5">
    <source>
        <dbReference type="ARBA" id="ARBA00022884"/>
    </source>
</evidence>
<feature type="non-terminal residue" evidence="7">
    <location>
        <position position="1"/>
    </location>
</feature>
<evidence type="ECO:0000256" key="2">
    <source>
        <dbReference type="ARBA" id="ARBA00022695"/>
    </source>
</evidence>
<keyword evidence="4" id="KW-0460">Magnesium</keyword>
<comment type="caution">
    <text evidence="7">The sequence shown here is derived from an EMBL/GenBank/DDBJ whole genome shotgun (WGS) entry which is preliminary data.</text>
</comment>
<dbReference type="InterPro" id="IPR032810">
    <property type="entry name" value="CCA-adding_enz_C"/>
</dbReference>
<evidence type="ECO:0000313" key="7">
    <source>
        <dbReference type="EMBL" id="KIL40025.1"/>
    </source>
</evidence>
<evidence type="ECO:0000313" key="8">
    <source>
        <dbReference type="Proteomes" id="UP000031967"/>
    </source>
</evidence>
<evidence type="ECO:0000256" key="3">
    <source>
        <dbReference type="ARBA" id="ARBA00022723"/>
    </source>
</evidence>
<proteinExistence type="predicted"/>
<reference evidence="7 8" key="1">
    <citation type="submission" date="2014-12" db="EMBL/GenBank/DDBJ databases">
        <title>Draft genome sequence of Paenibacillus kamchatkensis strain B-2647.</title>
        <authorList>
            <person name="Karlyshev A.V."/>
            <person name="Kudryashova E.B."/>
        </authorList>
    </citation>
    <scope>NUCLEOTIDE SEQUENCE [LARGE SCALE GENOMIC DNA]</scope>
    <source>
        <strain evidence="7 8">VKM B-2647</strain>
    </source>
</reference>
<dbReference type="EMBL" id="JXAK01000027">
    <property type="protein sequence ID" value="KIL40025.1"/>
    <property type="molecule type" value="Genomic_DNA"/>
</dbReference>
<keyword evidence="8" id="KW-1185">Reference proteome</keyword>
<evidence type="ECO:0000256" key="4">
    <source>
        <dbReference type="ARBA" id="ARBA00022842"/>
    </source>
</evidence>
<keyword evidence="5" id="KW-0694">RNA-binding</keyword>
<evidence type="ECO:0000259" key="6">
    <source>
        <dbReference type="Pfam" id="PF13735"/>
    </source>
</evidence>
<dbReference type="Proteomes" id="UP000031967">
    <property type="component" value="Unassembled WGS sequence"/>
</dbReference>
<feature type="domain" description="CCA-adding enzyme C-terminal" evidence="6">
    <location>
        <begin position="6"/>
        <end position="62"/>
    </location>
</feature>
<dbReference type="Pfam" id="PF13735">
    <property type="entry name" value="tRNA_NucTran2_2"/>
    <property type="match status" value="1"/>
</dbReference>
<keyword evidence="2" id="KW-0548">Nucleotidyltransferase</keyword>
<gene>
    <name evidence="7" type="ORF">SD70_15920</name>
</gene>
<protein>
    <recommendedName>
        <fullName evidence="6">CCA-adding enzyme C-terminal domain-containing protein</fullName>
    </recommendedName>
</protein>
<dbReference type="Gene3D" id="1.10.246.80">
    <property type="match status" value="1"/>
</dbReference>
<organism evidence="7 8">
    <name type="scientific">Gordoniibacillus kamchatkensis</name>
    <dbReference type="NCBI Taxonomy" id="1590651"/>
    <lineage>
        <taxon>Bacteria</taxon>
        <taxon>Bacillati</taxon>
        <taxon>Bacillota</taxon>
        <taxon>Bacilli</taxon>
        <taxon>Bacillales</taxon>
        <taxon>Paenibacillaceae</taxon>
        <taxon>Gordoniibacillus</taxon>
    </lineage>
</organism>
<evidence type="ECO:0000256" key="1">
    <source>
        <dbReference type="ARBA" id="ARBA00022694"/>
    </source>
</evidence>
<sequence length="73" mass="7329">GEAWLAAMPATSLGELAVSGSDVLAALGERGGPWLGELLQALLERVALGETPNEPGALLAAAKRLRAAAHKGS</sequence>
<keyword evidence="2" id="KW-0808">Transferase</keyword>
<keyword evidence="3" id="KW-0479">Metal-binding</keyword>
<dbReference type="SUPFAM" id="SSF81891">
    <property type="entry name" value="Poly A polymerase C-terminal region-like"/>
    <property type="match status" value="1"/>
</dbReference>